<dbReference type="AlphaFoldDB" id="A0AAD1XPB5"/>
<evidence type="ECO:0000313" key="3">
    <source>
        <dbReference type="Proteomes" id="UP001295684"/>
    </source>
</evidence>
<keyword evidence="3" id="KW-1185">Reference proteome</keyword>
<name>A0AAD1XPB5_EUPCR</name>
<feature type="region of interest" description="Disordered" evidence="1">
    <location>
        <begin position="84"/>
        <end position="129"/>
    </location>
</feature>
<accession>A0AAD1XPB5</accession>
<dbReference type="EMBL" id="CAMPGE010017848">
    <property type="protein sequence ID" value="CAI2376299.1"/>
    <property type="molecule type" value="Genomic_DNA"/>
</dbReference>
<proteinExistence type="predicted"/>
<feature type="compositionally biased region" description="Basic and acidic residues" evidence="1">
    <location>
        <begin position="91"/>
        <end position="121"/>
    </location>
</feature>
<protein>
    <submittedName>
        <fullName evidence="2">Uncharacterized protein</fullName>
    </submittedName>
</protein>
<dbReference type="Proteomes" id="UP001295684">
    <property type="component" value="Unassembled WGS sequence"/>
</dbReference>
<gene>
    <name evidence="2" type="ORF">ECRASSUSDP1_LOCUS17668</name>
</gene>
<evidence type="ECO:0000256" key="1">
    <source>
        <dbReference type="SAM" id="MobiDB-lite"/>
    </source>
</evidence>
<comment type="caution">
    <text evidence="2">The sequence shown here is derived from an EMBL/GenBank/DDBJ whole genome shotgun (WGS) entry which is preliminary data.</text>
</comment>
<sequence length="307" mass="35913">MNNIFGTNKPSPRLVSWTECLLANFCCCLDEERNLQTNEESNSCKMQKWLPRNSKNLEINPFIQAYFRTYCVCIKNVSSSRALVNSSNATEADHKDSKTLADSEPKQHDESVMEPQHEPENSGRIQRTTRQKLHNYESEPEDEFTLGRPAQSYKTRKDLVYKAAFRRMRKYFTQDFRAATKHHSPETNYMSRLREYCSYKFPESNSDRICVAFDCVINAKGRFGVIPNQDTELKSLIEKLMHFYSEKIFKKIGSQSGFWDILLYFLSIEGVSSLIFSDQRVSFQRKVKAHLHKLKERVSQMRSLPHE</sequence>
<reference evidence="2" key="1">
    <citation type="submission" date="2023-07" db="EMBL/GenBank/DDBJ databases">
        <authorList>
            <consortium name="AG Swart"/>
            <person name="Singh M."/>
            <person name="Singh A."/>
            <person name="Seah K."/>
            <person name="Emmerich C."/>
        </authorList>
    </citation>
    <scope>NUCLEOTIDE SEQUENCE</scope>
    <source>
        <strain evidence="2">DP1</strain>
    </source>
</reference>
<evidence type="ECO:0000313" key="2">
    <source>
        <dbReference type="EMBL" id="CAI2376299.1"/>
    </source>
</evidence>
<organism evidence="2 3">
    <name type="scientific">Euplotes crassus</name>
    <dbReference type="NCBI Taxonomy" id="5936"/>
    <lineage>
        <taxon>Eukaryota</taxon>
        <taxon>Sar</taxon>
        <taxon>Alveolata</taxon>
        <taxon>Ciliophora</taxon>
        <taxon>Intramacronucleata</taxon>
        <taxon>Spirotrichea</taxon>
        <taxon>Hypotrichia</taxon>
        <taxon>Euplotida</taxon>
        <taxon>Euplotidae</taxon>
        <taxon>Moneuplotes</taxon>
    </lineage>
</organism>